<accession>A0A9D9I8P4</accession>
<reference evidence="5" key="2">
    <citation type="journal article" date="2021" name="PeerJ">
        <title>Extensive microbial diversity within the chicken gut microbiome revealed by metagenomics and culture.</title>
        <authorList>
            <person name="Gilroy R."/>
            <person name="Ravi A."/>
            <person name="Getino M."/>
            <person name="Pursley I."/>
            <person name="Horton D.L."/>
            <person name="Alikhan N.F."/>
            <person name="Baker D."/>
            <person name="Gharbi K."/>
            <person name="Hall N."/>
            <person name="Watson M."/>
            <person name="Adriaenssens E.M."/>
            <person name="Foster-Nyarko E."/>
            <person name="Jarju S."/>
            <person name="Secka A."/>
            <person name="Antonio M."/>
            <person name="Oren A."/>
            <person name="Chaudhuri R.R."/>
            <person name="La Ragione R."/>
            <person name="Hildebrand F."/>
            <person name="Pallen M.J."/>
        </authorList>
    </citation>
    <scope>NUCLEOTIDE SEQUENCE</scope>
    <source>
        <strain evidence="5">B1-15692</strain>
    </source>
</reference>
<dbReference type="AlphaFoldDB" id="A0A9D9I8P4"/>
<evidence type="ECO:0000256" key="2">
    <source>
        <dbReference type="SAM" id="Coils"/>
    </source>
</evidence>
<feature type="coiled-coil region" evidence="2">
    <location>
        <begin position="249"/>
        <end position="283"/>
    </location>
</feature>
<dbReference type="CDD" id="cd07185">
    <property type="entry name" value="OmpA_C-like"/>
    <property type="match status" value="1"/>
</dbReference>
<feature type="domain" description="OmpA-like" evidence="4">
    <location>
        <begin position="290"/>
        <end position="405"/>
    </location>
</feature>
<dbReference type="Gene3D" id="3.30.1330.60">
    <property type="entry name" value="OmpA-like domain"/>
    <property type="match status" value="1"/>
</dbReference>
<keyword evidence="1" id="KW-0472">Membrane</keyword>
<dbReference type="InterPro" id="IPR036737">
    <property type="entry name" value="OmpA-like_sf"/>
</dbReference>
<sequence length="405" mass="44810">MIRKTIFAALVLLVSVPAFAQTAKPADAKADFTDEVVYDENPYRVVTNPFWNNWFISVGGGVQFYFGDHERQLNFKELVSPAIDVAVGKWFSPEIGARLMYSGFALRGATQSGVHSLGTPIESQPWDGKWLENSRFGFYNIHADVLFNLSNIIGGYKTRVYNISPYVGLGVIGTRQEPKTTEVAVNGGIMNTFRVSPALDINLDIRGLVTTDNFDGEVGGRSGEGLLVATVGITYKFKERGWERPKTVFRHDNREANGLRNQIEALKAENARLQDALAAAENDKDVETIIKEINVASPVMITFNIGKSKLAKRDRASLSLMADLIKESDESIVYTITGYADAGTGSAERNEVLSRERAEAVYNCLVEEYGVPADRLKVENKVSEENMFYDDPALSRAAITVGRRK</sequence>
<dbReference type="PANTHER" id="PTHR30329:SF21">
    <property type="entry name" value="LIPOPROTEIN YIAD-RELATED"/>
    <property type="match status" value="1"/>
</dbReference>
<keyword evidence="3" id="KW-0732">Signal</keyword>
<dbReference type="PANTHER" id="PTHR30329">
    <property type="entry name" value="STATOR ELEMENT OF FLAGELLAR MOTOR COMPLEX"/>
    <property type="match status" value="1"/>
</dbReference>
<protein>
    <submittedName>
        <fullName evidence="5">OmpA family protein</fullName>
    </submittedName>
</protein>
<gene>
    <name evidence="5" type="ORF">IAB99_08540</name>
</gene>
<dbReference type="EMBL" id="JADIMH010000055">
    <property type="protein sequence ID" value="MBO8467790.1"/>
    <property type="molecule type" value="Genomic_DNA"/>
</dbReference>
<keyword evidence="2" id="KW-0175">Coiled coil</keyword>
<name>A0A9D9I8P4_9BACT</name>
<evidence type="ECO:0000313" key="6">
    <source>
        <dbReference type="Proteomes" id="UP000823660"/>
    </source>
</evidence>
<organism evidence="5 6">
    <name type="scientific">Candidatus Cryptobacteroides faecipullorum</name>
    <dbReference type="NCBI Taxonomy" id="2840764"/>
    <lineage>
        <taxon>Bacteria</taxon>
        <taxon>Pseudomonadati</taxon>
        <taxon>Bacteroidota</taxon>
        <taxon>Bacteroidia</taxon>
        <taxon>Bacteroidales</taxon>
        <taxon>Candidatus Cryptobacteroides</taxon>
    </lineage>
</organism>
<feature type="signal peptide" evidence="3">
    <location>
        <begin position="1"/>
        <end position="20"/>
    </location>
</feature>
<reference evidence="5" key="1">
    <citation type="submission" date="2020-10" db="EMBL/GenBank/DDBJ databases">
        <authorList>
            <person name="Gilroy R."/>
        </authorList>
    </citation>
    <scope>NUCLEOTIDE SEQUENCE</scope>
    <source>
        <strain evidence="5">B1-15692</strain>
    </source>
</reference>
<dbReference type="SUPFAM" id="SSF103088">
    <property type="entry name" value="OmpA-like"/>
    <property type="match status" value="1"/>
</dbReference>
<dbReference type="Pfam" id="PF00691">
    <property type="entry name" value="OmpA"/>
    <property type="match status" value="1"/>
</dbReference>
<dbReference type="InterPro" id="IPR050330">
    <property type="entry name" value="Bact_OuterMem_StrucFunc"/>
</dbReference>
<comment type="caution">
    <text evidence="5">The sequence shown here is derived from an EMBL/GenBank/DDBJ whole genome shotgun (WGS) entry which is preliminary data.</text>
</comment>
<evidence type="ECO:0000256" key="1">
    <source>
        <dbReference type="PROSITE-ProRule" id="PRU00473"/>
    </source>
</evidence>
<dbReference type="PROSITE" id="PS51123">
    <property type="entry name" value="OMPA_2"/>
    <property type="match status" value="1"/>
</dbReference>
<dbReference type="InterPro" id="IPR011250">
    <property type="entry name" value="OMP/PagP_B-barrel"/>
</dbReference>
<evidence type="ECO:0000259" key="4">
    <source>
        <dbReference type="PROSITE" id="PS51123"/>
    </source>
</evidence>
<dbReference type="InterPro" id="IPR006665">
    <property type="entry name" value="OmpA-like"/>
</dbReference>
<dbReference type="SUPFAM" id="SSF56925">
    <property type="entry name" value="OMPA-like"/>
    <property type="match status" value="1"/>
</dbReference>
<evidence type="ECO:0000256" key="3">
    <source>
        <dbReference type="SAM" id="SignalP"/>
    </source>
</evidence>
<proteinExistence type="predicted"/>
<dbReference type="GO" id="GO:0016020">
    <property type="term" value="C:membrane"/>
    <property type="evidence" value="ECO:0007669"/>
    <property type="project" value="UniProtKB-UniRule"/>
</dbReference>
<dbReference type="Proteomes" id="UP000823660">
    <property type="component" value="Unassembled WGS sequence"/>
</dbReference>
<evidence type="ECO:0000313" key="5">
    <source>
        <dbReference type="EMBL" id="MBO8467790.1"/>
    </source>
</evidence>
<feature type="chain" id="PRO_5038911435" evidence="3">
    <location>
        <begin position="21"/>
        <end position="405"/>
    </location>
</feature>